<organism evidence="2 3">
    <name type="scientific">Enterococcus pallens ATCC BAA-351</name>
    <dbReference type="NCBI Taxonomy" id="1158607"/>
    <lineage>
        <taxon>Bacteria</taxon>
        <taxon>Bacillati</taxon>
        <taxon>Bacillota</taxon>
        <taxon>Bacilli</taxon>
        <taxon>Lactobacillales</taxon>
        <taxon>Enterococcaceae</taxon>
        <taxon>Enterococcus</taxon>
    </lineage>
</organism>
<keyword evidence="3" id="KW-1185">Reference proteome</keyword>
<evidence type="ECO:0000313" key="3">
    <source>
        <dbReference type="Proteomes" id="UP000013782"/>
    </source>
</evidence>
<proteinExistence type="predicted"/>
<feature type="domain" description="HTH cro/C1-type" evidence="1">
    <location>
        <begin position="36"/>
        <end position="80"/>
    </location>
</feature>
<dbReference type="AlphaFoldDB" id="R2RSC8"/>
<dbReference type="OrthoDB" id="2322940at2"/>
<evidence type="ECO:0000259" key="1">
    <source>
        <dbReference type="PROSITE" id="PS50943"/>
    </source>
</evidence>
<protein>
    <recommendedName>
        <fullName evidence="1">HTH cro/C1-type domain-containing protein</fullName>
    </recommendedName>
</protein>
<gene>
    <name evidence="2" type="ORF">UAU_05291</name>
</gene>
<dbReference type="PROSITE" id="PS50943">
    <property type="entry name" value="HTH_CROC1"/>
    <property type="match status" value="1"/>
</dbReference>
<dbReference type="EMBL" id="AJAQ01000055">
    <property type="protein sequence ID" value="EOH86270.1"/>
    <property type="molecule type" value="Genomic_DNA"/>
</dbReference>
<name>R2RSC8_9ENTE</name>
<comment type="caution">
    <text evidence="2">The sequence shown here is derived from an EMBL/GenBank/DDBJ whole genome shotgun (WGS) entry which is preliminary data.</text>
</comment>
<sequence length="92" mass="10117">MTSSINDLIARKKASSPQFAAEFEKEKQRLNVAVAVAQLRDELGMTQRELAEKVGKPQSTIARIENGSMNVSFNVLYEIATSVGKEVTIGFK</sequence>
<evidence type="ECO:0000313" key="2">
    <source>
        <dbReference type="EMBL" id="EOH86270.1"/>
    </source>
</evidence>
<dbReference type="GO" id="GO:0003677">
    <property type="term" value="F:DNA binding"/>
    <property type="evidence" value="ECO:0007669"/>
    <property type="project" value="InterPro"/>
</dbReference>
<dbReference type="InterPro" id="IPR010982">
    <property type="entry name" value="Lambda_DNA-bd_dom_sf"/>
</dbReference>
<dbReference type="Proteomes" id="UP000013782">
    <property type="component" value="Unassembled WGS sequence"/>
</dbReference>
<reference evidence="2 3" key="1">
    <citation type="submission" date="2013-02" db="EMBL/GenBank/DDBJ databases">
        <title>The Genome Sequence of Enterococcus pallens BAA-351.</title>
        <authorList>
            <consortium name="The Broad Institute Genome Sequencing Platform"/>
            <consortium name="The Broad Institute Genome Sequencing Center for Infectious Disease"/>
            <person name="Earl A.M."/>
            <person name="Gilmore M.S."/>
            <person name="Lebreton F."/>
            <person name="Walker B."/>
            <person name="Young S.K."/>
            <person name="Zeng Q."/>
            <person name="Gargeya S."/>
            <person name="Fitzgerald M."/>
            <person name="Haas B."/>
            <person name="Abouelleil A."/>
            <person name="Alvarado L."/>
            <person name="Arachchi H.M."/>
            <person name="Berlin A.M."/>
            <person name="Chapman S.B."/>
            <person name="Dewar J."/>
            <person name="Goldberg J."/>
            <person name="Griggs A."/>
            <person name="Gujja S."/>
            <person name="Hansen M."/>
            <person name="Howarth C."/>
            <person name="Imamovic A."/>
            <person name="Larimer J."/>
            <person name="McCowan C."/>
            <person name="Murphy C."/>
            <person name="Neiman D."/>
            <person name="Pearson M."/>
            <person name="Priest M."/>
            <person name="Roberts A."/>
            <person name="Saif S."/>
            <person name="Shea T."/>
            <person name="Sisk P."/>
            <person name="Sykes S."/>
            <person name="Wortman J."/>
            <person name="Nusbaum C."/>
            <person name="Birren B."/>
        </authorList>
    </citation>
    <scope>NUCLEOTIDE SEQUENCE [LARGE SCALE GENOMIC DNA]</scope>
    <source>
        <strain evidence="2 3">ATCC BAA-351</strain>
    </source>
</reference>
<dbReference type="SMART" id="SM00530">
    <property type="entry name" value="HTH_XRE"/>
    <property type="match status" value="1"/>
</dbReference>
<dbReference type="HOGENOM" id="CLU_066192_18_2_9"/>
<dbReference type="eggNOG" id="COG1813">
    <property type="taxonomic scope" value="Bacteria"/>
</dbReference>
<accession>R2RSC8</accession>
<dbReference type="Gene3D" id="1.10.260.40">
    <property type="entry name" value="lambda repressor-like DNA-binding domains"/>
    <property type="match status" value="1"/>
</dbReference>
<dbReference type="Pfam" id="PF01381">
    <property type="entry name" value="HTH_3"/>
    <property type="match status" value="1"/>
</dbReference>
<dbReference type="RefSeq" id="WP_010760210.1">
    <property type="nucleotide sequence ID" value="NZ_ASWD01000010.1"/>
</dbReference>
<dbReference type="CDD" id="cd00093">
    <property type="entry name" value="HTH_XRE"/>
    <property type="match status" value="1"/>
</dbReference>
<dbReference type="SUPFAM" id="SSF47413">
    <property type="entry name" value="lambda repressor-like DNA-binding domains"/>
    <property type="match status" value="1"/>
</dbReference>
<dbReference type="InterPro" id="IPR001387">
    <property type="entry name" value="Cro/C1-type_HTH"/>
</dbReference>
<dbReference type="PATRIC" id="fig|1158607.3.peg.5258"/>